<dbReference type="SFLD" id="SFLDS00019">
    <property type="entry name" value="Glutathione_Transferase_(cytos"/>
    <property type="match status" value="1"/>
</dbReference>
<dbReference type="Proteomes" id="UP000598467">
    <property type="component" value="Unassembled WGS sequence"/>
</dbReference>
<dbReference type="SFLD" id="SFLDG01150">
    <property type="entry name" value="Main.1:_Beta-like"/>
    <property type="match status" value="1"/>
</dbReference>
<dbReference type="Gene3D" id="3.40.30.10">
    <property type="entry name" value="Glutaredoxin"/>
    <property type="match status" value="1"/>
</dbReference>
<feature type="domain" description="GST C-terminal" evidence="2">
    <location>
        <begin position="84"/>
        <end position="211"/>
    </location>
</feature>
<dbReference type="PANTHER" id="PTHR44051:SF21">
    <property type="entry name" value="GLUTATHIONE S-TRANSFERASE FAMILY PROTEIN"/>
    <property type="match status" value="1"/>
</dbReference>
<proteinExistence type="predicted"/>
<comment type="caution">
    <text evidence="3">The sequence shown here is derived from an EMBL/GenBank/DDBJ whole genome shotgun (WGS) entry which is preliminary data.</text>
</comment>
<dbReference type="CDD" id="cd03046">
    <property type="entry name" value="GST_N_GTT1_like"/>
    <property type="match status" value="1"/>
</dbReference>
<feature type="domain" description="GST N-terminal" evidence="1">
    <location>
        <begin position="1"/>
        <end position="78"/>
    </location>
</feature>
<dbReference type="InterPro" id="IPR010987">
    <property type="entry name" value="Glutathione-S-Trfase_C-like"/>
</dbReference>
<accession>A0A926S983</accession>
<evidence type="ECO:0000313" key="4">
    <source>
        <dbReference type="Proteomes" id="UP000598467"/>
    </source>
</evidence>
<dbReference type="InterPro" id="IPR004046">
    <property type="entry name" value="GST_C"/>
</dbReference>
<dbReference type="PANTHER" id="PTHR44051">
    <property type="entry name" value="GLUTATHIONE S-TRANSFERASE-RELATED"/>
    <property type="match status" value="1"/>
</dbReference>
<dbReference type="EMBL" id="JABFCZ010000009">
    <property type="protein sequence ID" value="MBD1546414.1"/>
    <property type="molecule type" value="Genomic_DNA"/>
</dbReference>
<dbReference type="Gene3D" id="1.20.1050.10">
    <property type="match status" value="1"/>
</dbReference>
<dbReference type="InterPro" id="IPR036282">
    <property type="entry name" value="Glutathione-S-Trfase_C_sf"/>
</dbReference>
<dbReference type="InterPro" id="IPR004045">
    <property type="entry name" value="Glutathione_S-Trfase_N"/>
</dbReference>
<sequence length="221" mass="25714">MKLWHCYNARSLGPLWALEELGLDYDIETLPFPPRVFQRDYLEINPLGTVPYFTDGDISMTESTAICVYLIEKYGRNDLGLATNHPDYADYLNWLFQSDATLTFPQALVFRYSCLEPEDRRQPQVVSDYAKWFLARLKRLNTHLETRDYLCDGRFTIADIAVGYALHFGEIIGFFDYYTPQVQAYLKRLQERDAFKRALMVAKDLDPFKGFTPDLAPYLAT</sequence>
<dbReference type="Pfam" id="PF00043">
    <property type="entry name" value="GST_C"/>
    <property type="match status" value="1"/>
</dbReference>
<dbReference type="AlphaFoldDB" id="A0A926S983"/>
<dbReference type="SFLD" id="SFLDG00358">
    <property type="entry name" value="Main_(cytGST)"/>
    <property type="match status" value="1"/>
</dbReference>
<dbReference type="RefSeq" id="WP_190291090.1">
    <property type="nucleotide sequence ID" value="NZ_JABFCZ010000009.1"/>
</dbReference>
<protein>
    <submittedName>
        <fullName evidence="3">Glutathione S-transferase family protein</fullName>
    </submittedName>
</protein>
<dbReference type="SUPFAM" id="SSF52833">
    <property type="entry name" value="Thioredoxin-like"/>
    <property type="match status" value="1"/>
</dbReference>
<dbReference type="InterPro" id="IPR036249">
    <property type="entry name" value="Thioredoxin-like_sf"/>
</dbReference>
<reference evidence="3" key="1">
    <citation type="submission" date="2020-05" db="EMBL/GenBank/DDBJ databases">
        <title>Identification of trans-AT polyketide cluster in two marine bacteria, producers of a novel glutaramide-containing polyketide sesbanimide D and analogs.</title>
        <authorList>
            <person name="Kacar D."/>
            <person name="Rodriguez P."/>
            <person name="Canedo L."/>
            <person name="Gonzalez E."/>
            <person name="Galan B."/>
            <person name="De La Calle F."/>
            <person name="Garcia J.L."/>
        </authorList>
    </citation>
    <scope>NUCLEOTIDE SEQUENCE</scope>
    <source>
        <strain evidence="3">PHM038</strain>
    </source>
</reference>
<dbReference type="PROSITE" id="PS50405">
    <property type="entry name" value="GST_CTER"/>
    <property type="match status" value="1"/>
</dbReference>
<evidence type="ECO:0000259" key="1">
    <source>
        <dbReference type="PROSITE" id="PS50404"/>
    </source>
</evidence>
<dbReference type="SUPFAM" id="SSF47616">
    <property type="entry name" value="GST C-terminal domain-like"/>
    <property type="match status" value="1"/>
</dbReference>
<evidence type="ECO:0000259" key="2">
    <source>
        <dbReference type="PROSITE" id="PS50405"/>
    </source>
</evidence>
<dbReference type="Pfam" id="PF13417">
    <property type="entry name" value="GST_N_3"/>
    <property type="match status" value="1"/>
</dbReference>
<organism evidence="3 4">
    <name type="scientific">Roseibium aggregatum</name>
    <dbReference type="NCBI Taxonomy" id="187304"/>
    <lineage>
        <taxon>Bacteria</taxon>
        <taxon>Pseudomonadati</taxon>
        <taxon>Pseudomonadota</taxon>
        <taxon>Alphaproteobacteria</taxon>
        <taxon>Hyphomicrobiales</taxon>
        <taxon>Stappiaceae</taxon>
        <taxon>Roseibium</taxon>
    </lineage>
</organism>
<name>A0A926S983_9HYPH</name>
<dbReference type="PROSITE" id="PS50404">
    <property type="entry name" value="GST_NTER"/>
    <property type="match status" value="1"/>
</dbReference>
<gene>
    <name evidence="3" type="ORF">HK439_09085</name>
</gene>
<dbReference type="InterPro" id="IPR040079">
    <property type="entry name" value="Glutathione_S-Trfase"/>
</dbReference>
<evidence type="ECO:0000313" key="3">
    <source>
        <dbReference type="EMBL" id="MBD1546414.1"/>
    </source>
</evidence>